<dbReference type="AlphaFoldDB" id="A0A9D1GGR4"/>
<reference evidence="8" key="2">
    <citation type="journal article" date="2021" name="PeerJ">
        <title>Extensive microbial diversity within the chicken gut microbiome revealed by metagenomics and culture.</title>
        <authorList>
            <person name="Gilroy R."/>
            <person name="Ravi A."/>
            <person name="Getino M."/>
            <person name="Pursley I."/>
            <person name="Horton D.L."/>
            <person name="Alikhan N.F."/>
            <person name="Baker D."/>
            <person name="Gharbi K."/>
            <person name="Hall N."/>
            <person name="Watson M."/>
            <person name="Adriaenssens E.M."/>
            <person name="Foster-Nyarko E."/>
            <person name="Jarju S."/>
            <person name="Secka A."/>
            <person name="Antonio M."/>
            <person name="Oren A."/>
            <person name="Chaudhuri R.R."/>
            <person name="La Ragione R."/>
            <person name="Hildebrand F."/>
            <person name="Pallen M.J."/>
        </authorList>
    </citation>
    <scope>NUCLEOTIDE SEQUENCE</scope>
    <source>
        <strain evidence="8">21143</strain>
    </source>
</reference>
<dbReference type="InterPro" id="IPR003740">
    <property type="entry name" value="YitT"/>
</dbReference>
<evidence type="ECO:0000259" key="7">
    <source>
        <dbReference type="Pfam" id="PF10035"/>
    </source>
</evidence>
<dbReference type="PANTHER" id="PTHR33545:SF5">
    <property type="entry name" value="UPF0750 MEMBRANE PROTEIN YITT"/>
    <property type="match status" value="1"/>
</dbReference>
<dbReference type="InterPro" id="IPR019264">
    <property type="entry name" value="DUF2179"/>
</dbReference>
<feature type="transmembrane region" description="Helical" evidence="6">
    <location>
        <begin position="81"/>
        <end position="100"/>
    </location>
</feature>
<comment type="caution">
    <text evidence="8">The sequence shown here is derived from an EMBL/GenBank/DDBJ whole genome shotgun (WGS) entry which is preliminary data.</text>
</comment>
<feature type="domain" description="DUF2179" evidence="7">
    <location>
        <begin position="227"/>
        <end position="281"/>
    </location>
</feature>
<keyword evidence="5 6" id="KW-0472">Membrane</keyword>
<evidence type="ECO:0000256" key="6">
    <source>
        <dbReference type="SAM" id="Phobius"/>
    </source>
</evidence>
<dbReference type="Pfam" id="PF10035">
    <property type="entry name" value="DUF2179"/>
    <property type="match status" value="1"/>
</dbReference>
<evidence type="ECO:0000256" key="3">
    <source>
        <dbReference type="ARBA" id="ARBA00022692"/>
    </source>
</evidence>
<keyword evidence="4 6" id="KW-1133">Transmembrane helix</keyword>
<accession>A0A9D1GGR4</accession>
<dbReference type="Gene3D" id="3.30.70.120">
    <property type="match status" value="1"/>
</dbReference>
<dbReference type="Pfam" id="PF02588">
    <property type="entry name" value="YitT_membrane"/>
    <property type="match status" value="1"/>
</dbReference>
<sequence>MKLSPRDIWNEVKDYTIITLGLMCYAFGWTGFLVSNEIVTGGTTGLSALIFFGTKIPIPVTYFTINGILLIAAIRIIGWQYCIRSIFGVLMTTILLSIATVYIKEPLVKDEPFMSCIIGGIMLGIGIGLAFIHNGSTGGTDIVAAIINKYKPITLGRSILYCDLCIISSSYLIFHDFEKILFGFVVLAVSTYTCDLIINGIRQSVQLFIFSDKYEEIADRINHDINRGVTILDGTGWYSKQPKKVIVVLAKRTESNSIFRLVKQIDNHAFISQSNVIGVYGEGFDKIKT</sequence>
<evidence type="ECO:0000256" key="1">
    <source>
        <dbReference type="ARBA" id="ARBA00004651"/>
    </source>
</evidence>
<feature type="transmembrane region" description="Helical" evidence="6">
    <location>
        <begin position="180"/>
        <end position="198"/>
    </location>
</feature>
<keyword evidence="2" id="KW-1003">Cell membrane</keyword>
<dbReference type="CDD" id="cd16380">
    <property type="entry name" value="YitT_C"/>
    <property type="match status" value="1"/>
</dbReference>
<feature type="transmembrane region" description="Helical" evidence="6">
    <location>
        <begin position="12"/>
        <end position="34"/>
    </location>
</feature>
<evidence type="ECO:0000256" key="2">
    <source>
        <dbReference type="ARBA" id="ARBA00022475"/>
    </source>
</evidence>
<evidence type="ECO:0000256" key="5">
    <source>
        <dbReference type="ARBA" id="ARBA00023136"/>
    </source>
</evidence>
<dbReference type="Proteomes" id="UP000886722">
    <property type="component" value="Unassembled WGS sequence"/>
</dbReference>
<name>A0A9D1GGR4_9BACT</name>
<comment type="subcellular location">
    <subcellularLocation>
        <location evidence="1">Cell membrane</location>
        <topology evidence="1">Multi-pass membrane protein</topology>
    </subcellularLocation>
</comment>
<evidence type="ECO:0000313" key="9">
    <source>
        <dbReference type="Proteomes" id="UP000886722"/>
    </source>
</evidence>
<reference evidence="8" key="1">
    <citation type="submission" date="2020-10" db="EMBL/GenBank/DDBJ databases">
        <authorList>
            <person name="Gilroy R."/>
        </authorList>
    </citation>
    <scope>NUCLEOTIDE SEQUENCE</scope>
    <source>
        <strain evidence="8">21143</strain>
    </source>
</reference>
<dbReference type="GO" id="GO:0005886">
    <property type="term" value="C:plasma membrane"/>
    <property type="evidence" value="ECO:0007669"/>
    <property type="project" value="UniProtKB-SubCell"/>
</dbReference>
<dbReference type="EMBL" id="DVKT01000077">
    <property type="protein sequence ID" value="HIT40471.1"/>
    <property type="molecule type" value="Genomic_DNA"/>
</dbReference>
<gene>
    <name evidence="8" type="ORF">IAD06_10630</name>
</gene>
<evidence type="ECO:0000313" key="8">
    <source>
        <dbReference type="EMBL" id="HIT40471.1"/>
    </source>
</evidence>
<dbReference type="PANTHER" id="PTHR33545">
    <property type="entry name" value="UPF0750 MEMBRANE PROTEIN YITT-RELATED"/>
    <property type="match status" value="1"/>
</dbReference>
<dbReference type="PIRSF" id="PIRSF006483">
    <property type="entry name" value="Membrane_protein_YitT"/>
    <property type="match status" value="1"/>
</dbReference>
<protein>
    <submittedName>
        <fullName evidence="8">YitT family protein</fullName>
    </submittedName>
</protein>
<dbReference type="InterPro" id="IPR051461">
    <property type="entry name" value="UPF0750_membrane"/>
</dbReference>
<feature type="transmembrane region" description="Helical" evidence="6">
    <location>
        <begin position="112"/>
        <end position="132"/>
    </location>
</feature>
<feature type="transmembrane region" description="Helical" evidence="6">
    <location>
        <begin position="46"/>
        <end position="74"/>
    </location>
</feature>
<proteinExistence type="predicted"/>
<evidence type="ECO:0000256" key="4">
    <source>
        <dbReference type="ARBA" id="ARBA00022989"/>
    </source>
</evidence>
<keyword evidence="3 6" id="KW-0812">Transmembrane</keyword>
<dbReference type="InterPro" id="IPR015867">
    <property type="entry name" value="N-reg_PII/ATP_PRibTrfase_C"/>
</dbReference>
<organism evidence="8 9">
    <name type="scientific">Candidatus Caccoplasma intestinavium</name>
    <dbReference type="NCBI Taxonomy" id="2840716"/>
    <lineage>
        <taxon>Bacteria</taxon>
        <taxon>Pseudomonadati</taxon>
        <taxon>Bacteroidota</taxon>
        <taxon>Bacteroidia</taxon>
        <taxon>Bacteroidales</taxon>
        <taxon>Bacteroidaceae</taxon>
        <taxon>Bacteroidaceae incertae sedis</taxon>
        <taxon>Candidatus Caccoplasma</taxon>
    </lineage>
</organism>
<feature type="transmembrane region" description="Helical" evidence="6">
    <location>
        <begin position="153"/>
        <end position="174"/>
    </location>
</feature>